<reference evidence="1 2" key="1">
    <citation type="submission" date="2015-11" db="EMBL/GenBank/DDBJ databases">
        <title>Expanding the genomic diversity of Burkholderia species for the development of highly accurate diagnostics.</title>
        <authorList>
            <person name="Sahl J."/>
            <person name="Keim P."/>
            <person name="Wagner D."/>
        </authorList>
    </citation>
    <scope>NUCLEOTIDE SEQUENCE [LARGE SCALE GENOMIC DNA]</scope>
    <source>
        <strain evidence="1 2">MSMB2087WGS</strain>
    </source>
</reference>
<sequence length="110" mass="12551">MYREHFYIGLYFAKQIQLADGQSLFDFLVKCSQKMDPLNSAELGFDKDGKMYFDMQYFPVLAHTGSGNLDDMNVIFERHGDVITARSPFFSTSILKSADYMSRHGLACAK</sequence>
<gene>
    <name evidence="1" type="ORF">WL29_22285</name>
</gene>
<name>A0A125DMH1_9BURK</name>
<protein>
    <submittedName>
        <fullName evidence="1">Uncharacterized protein</fullName>
    </submittedName>
</protein>
<accession>A0A125DMH1</accession>
<organism evidence="1 2">
    <name type="scientific">Burkholderia ubonensis</name>
    <dbReference type="NCBI Taxonomy" id="101571"/>
    <lineage>
        <taxon>Bacteria</taxon>
        <taxon>Pseudomonadati</taxon>
        <taxon>Pseudomonadota</taxon>
        <taxon>Betaproteobacteria</taxon>
        <taxon>Burkholderiales</taxon>
        <taxon>Burkholderiaceae</taxon>
        <taxon>Burkholderia</taxon>
        <taxon>Burkholderia cepacia complex</taxon>
    </lineage>
</organism>
<proteinExistence type="predicted"/>
<dbReference type="EMBL" id="LPHD01000049">
    <property type="protein sequence ID" value="KWA84347.1"/>
    <property type="molecule type" value="Genomic_DNA"/>
</dbReference>
<evidence type="ECO:0000313" key="1">
    <source>
        <dbReference type="EMBL" id="KWA84347.1"/>
    </source>
</evidence>
<comment type="caution">
    <text evidence="1">The sequence shown here is derived from an EMBL/GenBank/DDBJ whole genome shotgun (WGS) entry which is preliminary data.</text>
</comment>
<evidence type="ECO:0000313" key="2">
    <source>
        <dbReference type="Proteomes" id="UP000060630"/>
    </source>
</evidence>
<dbReference type="Proteomes" id="UP000060630">
    <property type="component" value="Unassembled WGS sequence"/>
</dbReference>
<dbReference type="AlphaFoldDB" id="A0A125DMH1"/>